<evidence type="ECO:0000313" key="1">
    <source>
        <dbReference type="EMBL" id="KAF9604546.1"/>
    </source>
</evidence>
<dbReference type="InterPro" id="IPR007877">
    <property type="entry name" value="DUF707"/>
</dbReference>
<dbReference type="EMBL" id="JADFTS010000005">
    <property type="protein sequence ID" value="KAF9604546.1"/>
    <property type="molecule type" value="Genomic_DNA"/>
</dbReference>
<protein>
    <submittedName>
        <fullName evidence="1">Uncharacterized protein</fullName>
    </submittedName>
</protein>
<proteinExistence type="predicted"/>
<gene>
    <name evidence="1" type="ORF">IFM89_007667</name>
</gene>
<dbReference type="Pfam" id="PF05212">
    <property type="entry name" value="DUF707"/>
    <property type="match status" value="1"/>
</dbReference>
<dbReference type="PANTHER" id="PTHR31210:SF47">
    <property type="entry name" value="OS07G0564800 PROTEIN"/>
    <property type="match status" value="1"/>
</dbReference>
<dbReference type="OrthoDB" id="9985979at2759"/>
<feature type="non-terminal residue" evidence="1">
    <location>
        <position position="68"/>
    </location>
</feature>
<sequence>VEHQSHRNLLAISTGIKQNENVDTIVQKFFLENFTFILFHYDCNVVGWKDLEWSNKAIHIVAHNQTKW</sequence>
<accession>A0A835HRP4</accession>
<name>A0A835HRP4_9MAGN</name>
<dbReference type="PANTHER" id="PTHR31210">
    <property type="entry name" value="OS06G0731900 PROTEIN"/>
    <property type="match status" value="1"/>
</dbReference>
<comment type="caution">
    <text evidence="1">The sequence shown here is derived from an EMBL/GenBank/DDBJ whole genome shotgun (WGS) entry which is preliminary data.</text>
</comment>
<evidence type="ECO:0000313" key="2">
    <source>
        <dbReference type="Proteomes" id="UP000631114"/>
    </source>
</evidence>
<dbReference type="AlphaFoldDB" id="A0A835HRP4"/>
<keyword evidence="2" id="KW-1185">Reference proteome</keyword>
<reference evidence="1 2" key="1">
    <citation type="submission" date="2020-10" db="EMBL/GenBank/DDBJ databases">
        <title>The Coptis chinensis genome and diversification of protoberbering-type alkaloids.</title>
        <authorList>
            <person name="Wang B."/>
            <person name="Shu S."/>
            <person name="Song C."/>
            <person name="Liu Y."/>
        </authorList>
    </citation>
    <scope>NUCLEOTIDE SEQUENCE [LARGE SCALE GENOMIC DNA]</scope>
    <source>
        <strain evidence="1">HL-2020</strain>
        <tissue evidence="1">Leaf</tissue>
    </source>
</reference>
<dbReference type="Proteomes" id="UP000631114">
    <property type="component" value="Unassembled WGS sequence"/>
</dbReference>
<organism evidence="1 2">
    <name type="scientific">Coptis chinensis</name>
    <dbReference type="NCBI Taxonomy" id="261450"/>
    <lineage>
        <taxon>Eukaryota</taxon>
        <taxon>Viridiplantae</taxon>
        <taxon>Streptophyta</taxon>
        <taxon>Embryophyta</taxon>
        <taxon>Tracheophyta</taxon>
        <taxon>Spermatophyta</taxon>
        <taxon>Magnoliopsida</taxon>
        <taxon>Ranunculales</taxon>
        <taxon>Ranunculaceae</taxon>
        <taxon>Coptidoideae</taxon>
        <taxon>Coptis</taxon>
    </lineage>
</organism>